<evidence type="ECO:0000256" key="4">
    <source>
        <dbReference type="ARBA" id="ARBA00022670"/>
    </source>
</evidence>
<keyword evidence="9" id="KW-0482">Metalloprotease</keyword>
<dbReference type="EMBL" id="PNCG01000017">
    <property type="protein sequence ID" value="TMP85855.1"/>
    <property type="molecule type" value="Genomic_DNA"/>
</dbReference>
<evidence type="ECO:0000256" key="2">
    <source>
        <dbReference type="ARBA" id="ARBA00004613"/>
    </source>
</evidence>
<dbReference type="GO" id="GO:0008270">
    <property type="term" value="F:zinc ion binding"/>
    <property type="evidence" value="ECO:0007669"/>
    <property type="project" value="InterPro"/>
</dbReference>
<dbReference type="GO" id="GO:0006508">
    <property type="term" value="P:proteolysis"/>
    <property type="evidence" value="ECO:0007669"/>
    <property type="project" value="UniProtKB-KW"/>
</dbReference>
<keyword evidence="5" id="KW-0479">Metal-binding</keyword>
<evidence type="ECO:0000256" key="9">
    <source>
        <dbReference type="ARBA" id="ARBA00023049"/>
    </source>
</evidence>
<evidence type="ECO:0000313" key="12">
    <source>
        <dbReference type="Proteomes" id="UP000305874"/>
    </source>
</evidence>
<organism evidence="11 12">
    <name type="scientific">Pseudoalteromonas ruthenica</name>
    <dbReference type="NCBI Taxonomy" id="151081"/>
    <lineage>
        <taxon>Bacteria</taxon>
        <taxon>Pseudomonadati</taxon>
        <taxon>Pseudomonadota</taxon>
        <taxon>Gammaproteobacteria</taxon>
        <taxon>Alteromonadales</taxon>
        <taxon>Pseudoalteromonadaceae</taxon>
        <taxon>Pseudoalteromonas</taxon>
    </lineage>
</organism>
<dbReference type="Proteomes" id="UP000305874">
    <property type="component" value="Unassembled WGS sequence"/>
</dbReference>
<comment type="cofactor">
    <cofactor evidence="1">
        <name>Zn(2+)</name>
        <dbReference type="ChEBI" id="CHEBI:29105"/>
    </cofactor>
</comment>
<dbReference type="Gene3D" id="1.10.390.20">
    <property type="match status" value="1"/>
</dbReference>
<dbReference type="GO" id="GO:0005576">
    <property type="term" value="C:extracellular region"/>
    <property type="evidence" value="ECO:0007669"/>
    <property type="project" value="UniProtKB-SubCell"/>
</dbReference>
<comment type="subcellular location">
    <subcellularLocation>
        <location evidence="2">Secreted</location>
    </subcellularLocation>
</comment>
<dbReference type="PRINTS" id="PR00931">
    <property type="entry name" value="MICOLLPTASE"/>
</dbReference>
<evidence type="ECO:0000256" key="10">
    <source>
        <dbReference type="PIRSR" id="PIRSR602169-1"/>
    </source>
</evidence>
<evidence type="ECO:0000256" key="7">
    <source>
        <dbReference type="ARBA" id="ARBA00022801"/>
    </source>
</evidence>
<reference evidence="11 12" key="1">
    <citation type="submission" date="2017-12" db="EMBL/GenBank/DDBJ databases">
        <authorList>
            <person name="Paulsen S."/>
            <person name="Gram L.K."/>
        </authorList>
    </citation>
    <scope>NUCLEOTIDE SEQUENCE [LARGE SCALE GENOMIC DNA]</scope>
    <source>
        <strain evidence="11 12">S2897</strain>
    </source>
</reference>
<accession>A0A5S3Z267</accession>
<comment type="caution">
    <text evidence="11">The sequence shown here is derived from an EMBL/GenBank/DDBJ whole genome shotgun (WGS) entry which is preliminary data.</text>
</comment>
<evidence type="ECO:0000256" key="3">
    <source>
        <dbReference type="ARBA" id="ARBA00022525"/>
    </source>
</evidence>
<dbReference type="AlphaFoldDB" id="A0A5S3Z267"/>
<dbReference type="PANTHER" id="PTHR13062">
    <property type="entry name" value="COLLAGENASE"/>
    <property type="match status" value="1"/>
</dbReference>
<keyword evidence="7" id="KW-0378">Hydrolase</keyword>
<gene>
    <name evidence="11" type="ORF">CWC05_16070</name>
</gene>
<proteinExistence type="predicted"/>
<dbReference type="Pfam" id="PF01752">
    <property type="entry name" value="Peptidase_M9"/>
    <property type="match status" value="1"/>
</dbReference>
<evidence type="ECO:0000256" key="1">
    <source>
        <dbReference type="ARBA" id="ARBA00001947"/>
    </source>
</evidence>
<keyword evidence="4" id="KW-0645">Protease</keyword>
<dbReference type="Gene3D" id="3.40.30.160">
    <property type="entry name" value="Collagenase ColT, N-terminal domain"/>
    <property type="match status" value="1"/>
</dbReference>
<keyword evidence="3" id="KW-0964">Secreted</keyword>
<feature type="active site" evidence="10">
    <location>
        <position position="398"/>
    </location>
</feature>
<keyword evidence="8" id="KW-0862">Zinc</keyword>
<keyword evidence="6" id="KW-0732">Signal</keyword>
<sequence>MKIITLILLLILITGCASLPRDEPALAPAIDGWSSTPRLAEAKQAVIFLHSQANQTHPQWQQINAVLYFLRSYSYLGEPDKLSERLRTKLANSLQRLANKAKEADSAEYYRFMEHYAVSIYRLLDTPALHPKASSWISTLTDFIAMQPDTITIHADYALWESYRALAFLAFSARTEAPLQHTLVHSPSTLTVLSDALSRSQWQQQHALWVLGYWHQLLPLPRQHALDAAIWRAVQQSTDDENEQQRLFSTVYLVNSFRGLSYCKEGFQARCASPNIDDVLPINHRCSERLFIRATSLSSEQLQYSCRRLIAQEQDFHELFASDYTPVANDHNHALRVVIFDNYSDYNRYGQLLFDIQTNNGGMYIEGTPSDPQNQATFYSFRAFWLADTNRVWNLNHEYVHYLDGRYNKYGGFGHFAEHLVWWSEGLAELIAKAQHNPRAIEVIKDTDANERPSLQAIFATDYNDSSEQIYQWSYLAMRYLQQHDIDALRSLQRHLSGDFYQGYTRTLAHIAKQHQPHFARFVNALAATEPKLQPSETKNRLYRYLYRDYLMPSHLSYDVHHRHLL</sequence>
<dbReference type="InterPro" id="IPR002169">
    <property type="entry name" value="Peptidase_M9A/M9B"/>
</dbReference>
<dbReference type="RefSeq" id="WP_138548834.1">
    <property type="nucleotide sequence ID" value="NZ_PNCG01000017.1"/>
</dbReference>
<evidence type="ECO:0000256" key="6">
    <source>
        <dbReference type="ARBA" id="ARBA00022729"/>
    </source>
</evidence>
<evidence type="ECO:0000256" key="5">
    <source>
        <dbReference type="ARBA" id="ARBA00022723"/>
    </source>
</evidence>
<reference evidence="12" key="2">
    <citation type="submission" date="2019-06" db="EMBL/GenBank/DDBJ databases">
        <title>Co-occurence of chitin degradation, pigmentation and bioactivity in marine Pseudoalteromonas.</title>
        <authorList>
            <person name="Sonnenschein E.C."/>
            <person name="Bech P.K."/>
        </authorList>
    </citation>
    <scope>NUCLEOTIDE SEQUENCE [LARGE SCALE GENOMIC DNA]</scope>
    <source>
        <strain evidence="12">S2897</strain>
    </source>
</reference>
<evidence type="ECO:0000313" key="11">
    <source>
        <dbReference type="EMBL" id="TMP85855.1"/>
    </source>
</evidence>
<name>A0A5S3Z267_9GAMM</name>
<dbReference type="GO" id="GO:0004222">
    <property type="term" value="F:metalloendopeptidase activity"/>
    <property type="evidence" value="ECO:0007669"/>
    <property type="project" value="InterPro"/>
</dbReference>
<dbReference type="PANTHER" id="PTHR13062:SF9">
    <property type="entry name" value="MICROBIAL COLLAGENASE"/>
    <property type="match status" value="1"/>
</dbReference>
<evidence type="ECO:0000256" key="8">
    <source>
        <dbReference type="ARBA" id="ARBA00022833"/>
    </source>
</evidence>
<dbReference type="PROSITE" id="PS51257">
    <property type="entry name" value="PROKAR_LIPOPROTEIN"/>
    <property type="match status" value="1"/>
</dbReference>
<protein>
    <submittedName>
        <fullName evidence="11">Collagenase</fullName>
    </submittedName>
</protein>